<protein>
    <submittedName>
        <fullName evidence="2">Uncharacterized protein</fullName>
    </submittedName>
</protein>
<accession>A0A6S7J2P9</accession>
<sequence length="132" mass="15067">MSERLKAMKEKSKLRRQLLAPILGASDADTIGHVLGNKPETIKSDMKQKDQSKLLEKKSKEESSSSKRKAVELFELPGIETETPPKVVKSEEKPPPKKKPKTEYTDEEDDYSEGEFEEMQEAFYKDSSTFLK</sequence>
<gene>
    <name evidence="2" type="ORF">PACLA_8A047818</name>
</gene>
<dbReference type="Proteomes" id="UP001152795">
    <property type="component" value="Unassembled WGS sequence"/>
</dbReference>
<name>A0A6S7J2P9_PARCT</name>
<organism evidence="2 3">
    <name type="scientific">Paramuricea clavata</name>
    <name type="common">Red gorgonian</name>
    <name type="synonym">Violescent sea-whip</name>
    <dbReference type="NCBI Taxonomy" id="317549"/>
    <lineage>
        <taxon>Eukaryota</taxon>
        <taxon>Metazoa</taxon>
        <taxon>Cnidaria</taxon>
        <taxon>Anthozoa</taxon>
        <taxon>Octocorallia</taxon>
        <taxon>Malacalcyonacea</taxon>
        <taxon>Plexauridae</taxon>
        <taxon>Paramuricea</taxon>
    </lineage>
</organism>
<evidence type="ECO:0000256" key="1">
    <source>
        <dbReference type="SAM" id="MobiDB-lite"/>
    </source>
</evidence>
<evidence type="ECO:0000313" key="2">
    <source>
        <dbReference type="EMBL" id="CAB4024658.1"/>
    </source>
</evidence>
<evidence type="ECO:0000313" key="3">
    <source>
        <dbReference type="Proteomes" id="UP001152795"/>
    </source>
</evidence>
<feature type="region of interest" description="Disordered" evidence="1">
    <location>
        <begin position="29"/>
        <end position="115"/>
    </location>
</feature>
<feature type="compositionally biased region" description="Acidic residues" evidence="1">
    <location>
        <begin position="105"/>
        <end position="115"/>
    </location>
</feature>
<comment type="caution">
    <text evidence="2">The sequence shown here is derived from an EMBL/GenBank/DDBJ whole genome shotgun (WGS) entry which is preliminary data.</text>
</comment>
<feature type="compositionally biased region" description="Basic and acidic residues" evidence="1">
    <location>
        <begin position="40"/>
        <end position="72"/>
    </location>
</feature>
<keyword evidence="3" id="KW-1185">Reference proteome</keyword>
<dbReference type="AlphaFoldDB" id="A0A6S7J2P9"/>
<proteinExistence type="predicted"/>
<dbReference type="EMBL" id="CACRXK020013157">
    <property type="protein sequence ID" value="CAB4024658.1"/>
    <property type="molecule type" value="Genomic_DNA"/>
</dbReference>
<feature type="non-terminal residue" evidence="2">
    <location>
        <position position="132"/>
    </location>
</feature>
<reference evidence="2" key="1">
    <citation type="submission" date="2020-04" db="EMBL/GenBank/DDBJ databases">
        <authorList>
            <person name="Alioto T."/>
            <person name="Alioto T."/>
            <person name="Gomez Garrido J."/>
        </authorList>
    </citation>
    <scope>NUCLEOTIDE SEQUENCE</scope>
    <source>
        <strain evidence="2">A484AB</strain>
    </source>
</reference>